<evidence type="ECO:0000313" key="2">
    <source>
        <dbReference type="EMBL" id="KRZ80308.1"/>
    </source>
</evidence>
<reference evidence="1 3" key="1">
    <citation type="submission" date="2015-01" db="EMBL/GenBank/DDBJ databases">
        <title>Evolution of Trichinella species and genotypes.</title>
        <authorList>
            <person name="Korhonen P.K."/>
            <person name="Edoardo P."/>
            <person name="Giuseppe L.R."/>
            <person name="Gasser R.B."/>
        </authorList>
    </citation>
    <scope>NUCLEOTIDE SEQUENCE [LARGE SCALE GENOMIC DNA]</scope>
    <source>
        <strain evidence="1">ISS1980</strain>
    </source>
</reference>
<accession>A0A0V1N847</accession>
<dbReference type="Proteomes" id="UP000054843">
    <property type="component" value="Unassembled WGS sequence"/>
</dbReference>
<organism evidence="1 3">
    <name type="scientific">Trichinella papuae</name>
    <dbReference type="NCBI Taxonomy" id="268474"/>
    <lineage>
        <taxon>Eukaryota</taxon>
        <taxon>Metazoa</taxon>
        <taxon>Ecdysozoa</taxon>
        <taxon>Nematoda</taxon>
        <taxon>Enoplea</taxon>
        <taxon>Dorylaimia</taxon>
        <taxon>Trichinellida</taxon>
        <taxon>Trichinellidae</taxon>
        <taxon>Trichinella</taxon>
    </lineage>
</organism>
<proteinExistence type="predicted"/>
<dbReference type="EMBL" id="JYDO01000003">
    <property type="protein sequence ID" value="KRZ80228.1"/>
    <property type="molecule type" value="Genomic_DNA"/>
</dbReference>
<dbReference type="EMBL" id="JYDO01000003">
    <property type="protein sequence ID" value="KRZ80308.1"/>
    <property type="molecule type" value="Genomic_DNA"/>
</dbReference>
<gene>
    <name evidence="1" type="ORF">T10_13455</name>
    <name evidence="2" type="ORF">T10_7625</name>
</gene>
<comment type="caution">
    <text evidence="1">The sequence shown here is derived from an EMBL/GenBank/DDBJ whole genome shotgun (WGS) entry which is preliminary data.</text>
</comment>
<sequence length="86" mass="10354">MLQVMKFGNFIVMLAELSGYVLPEKFLSEKMRRFCCRQNLRRSYRIVNSFFYNHYSKDQDQPHSFRQIIQSAVLRVSNCPKQLSER</sequence>
<dbReference type="AlphaFoldDB" id="A0A0V1N847"/>
<evidence type="ECO:0000313" key="3">
    <source>
        <dbReference type="Proteomes" id="UP000054843"/>
    </source>
</evidence>
<evidence type="ECO:0000313" key="1">
    <source>
        <dbReference type="EMBL" id="KRZ80228.1"/>
    </source>
</evidence>
<keyword evidence="3" id="KW-1185">Reference proteome</keyword>
<protein>
    <submittedName>
        <fullName evidence="1">Uncharacterized protein</fullName>
    </submittedName>
</protein>
<name>A0A0V1N847_9BILA</name>